<dbReference type="RefSeq" id="WP_126703883.1">
    <property type="nucleotide sequence ID" value="NZ_CP034593.1"/>
</dbReference>
<dbReference type="InterPro" id="IPR035985">
    <property type="entry name" value="Ubiquitin-activating_enz"/>
</dbReference>
<dbReference type="KEGG" id="flh:EJ997_06775"/>
<evidence type="ECO:0000313" key="1">
    <source>
        <dbReference type="EMBL" id="AZQ77078.1"/>
    </source>
</evidence>
<dbReference type="GO" id="GO:0008641">
    <property type="term" value="F:ubiquitin-like modifier activating enzyme activity"/>
    <property type="evidence" value="ECO:0007669"/>
    <property type="project" value="InterPro"/>
</dbReference>
<gene>
    <name evidence="1" type="ORF">EJ997_06775</name>
</gene>
<protein>
    <recommendedName>
        <fullName evidence="3">ThiF family adenylyltransferase</fullName>
    </recommendedName>
</protein>
<sequence length="304" mass="33555">MTSIQIGLYPERRAIFDGIYHREEGLFNLLRSPCTREDVDQWARTHRIDDDRAAKIWNSVQGSGLVLEKSLPMGMSAAEYRAASRAGTLDPVASSRTAVEIHGLGLVGVLLALNLNLNGLASIHVTDPSPVTESQARWLGSESFGKPCDTAVRPRLRPARQEDPATTIIVAVSSRTYPRHIARKALAEDVPFLPIVIAEADIQIGPFVTGSPCIECVESARSKEDEAWPHLTDQAARFQRLEADTASTFQAVSWVVGEIMHLINHPELEPRLHSSILHIPPPPGWPYLEPVEPFPRCGCDRLDL</sequence>
<dbReference type="EMBL" id="CP034593">
    <property type="protein sequence ID" value="AZQ77078.1"/>
    <property type="molecule type" value="Genomic_DNA"/>
</dbReference>
<reference evidence="1 2" key="1">
    <citation type="submission" date="2018-12" db="EMBL/GenBank/DDBJ databases">
        <title>Complete genome sequence of Flaviflexus sp. H23T48.</title>
        <authorList>
            <person name="Bae J.-W."/>
            <person name="Lee J.-Y."/>
        </authorList>
    </citation>
    <scope>NUCLEOTIDE SEQUENCE [LARGE SCALE GENOMIC DNA]</scope>
    <source>
        <strain evidence="1 2">H23T48</strain>
    </source>
</reference>
<accession>A0A3S9PXL6</accession>
<organism evidence="1 2">
    <name type="scientific">Flaviflexus ciconiae</name>
    <dbReference type="NCBI Taxonomy" id="2496867"/>
    <lineage>
        <taxon>Bacteria</taxon>
        <taxon>Bacillati</taxon>
        <taxon>Actinomycetota</taxon>
        <taxon>Actinomycetes</taxon>
        <taxon>Actinomycetales</taxon>
        <taxon>Actinomycetaceae</taxon>
        <taxon>Flaviflexus</taxon>
    </lineage>
</organism>
<evidence type="ECO:0000313" key="2">
    <source>
        <dbReference type="Proteomes" id="UP000280344"/>
    </source>
</evidence>
<proteinExistence type="predicted"/>
<dbReference type="Proteomes" id="UP000280344">
    <property type="component" value="Chromosome"/>
</dbReference>
<dbReference type="OrthoDB" id="4426339at2"/>
<dbReference type="Gene3D" id="3.40.50.720">
    <property type="entry name" value="NAD(P)-binding Rossmann-like Domain"/>
    <property type="match status" value="1"/>
</dbReference>
<dbReference type="AlphaFoldDB" id="A0A3S9PXL6"/>
<name>A0A3S9PXL6_9ACTO</name>
<keyword evidence="2" id="KW-1185">Reference proteome</keyword>
<dbReference type="SUPFAM" id="SSF69572">
    <property type="entry name" value="Activating enzymes of the ubiquitin-like proteins"/>
    <property type="match status" value="1"/>
</dbReference>
<evidence type="ECO:0008006" key="3">
    <source>
        <dbReference type="Google" id="ProtNLM"/>
    </source>
</evidence>